<proteinExistence type="predicted"/>
<dbReference type="RefSeq" id="WP_134083201.1">
    <property type="nucleotide sequence ID" value="NZ_PECL01000007.1"/>
</dbReference>
<reference evidence="1 2" key="1">
    <citation type="journal article" date="2019" name="Sci. Rep.">
        <title>Extended insight into the Mycobacterium chelonae-abscessus complex through whole genome sequencing of Mycobacterium salmoniphilum outbreak and Mycobacterium salmoniphilum-like strains.</title>
        <authorList>
            <person name="Behra P.R.K."/>
            <person name="Das S."/>
            <person name="Pettersson B.M.F."/>
            <person name="Shirreff L."/>
            <person name="DuCote T."/>
            <person name="Jacobsson K.G."/>
            <person name="Ennis D.G."/>
            <person name="Kirsebom L.A."/>
        </authorList>
    </citation>
    <scope>NUCLEOTIDE SEQUENCE [LARGE SCALE GENOMIC DNA]</scope>
    <source>
        <strain evidence="1 2">CCUG 60884</strain>
    </source>
</reference>
<comment type="caution">
    <text evidence="1">The sequence shown here is derived from an EMBL/GenBank/DDBJ whole genome shotgun (WGS) entry which is preliminary data.</text>
</comment>
<dbReference type="EMBL" id="PECL01000007">
    <property type="protein sequence ID" value="TEA06276.1"/>
    <property type="molecule type" value="Genomic_DNA"/>
</dbReference>
<name>A0A4R8SVF4_9MYCO</name>
<dbReference type="Proteomes" id="UP000294604">
    <property type="component" value="Unassembled WGS sequence"/>
</dbReference>
<gene>
    <name evidence="1" type="ORF">CCUG60884_01414</name>
</gene>
<evidence type="ECO:0000313" key="1">
    <source>
        <dbReference type="EMBL" id="TEA06276.1"/>
    </source>
</evidence>
<accession>A0A4R8SVF4</accession>
<sequence length="85" mass="10496">MDDFDTNRLDPAERAQLQYDMWVYFQIDRLPNTRAEMDQLLFWKELDLDVLEAYNDWVEVIRQRAQETGLEWTRENCDKYGWWDA</sequence>
<organism evidence="1 2">
    <name type="scientific">Mycobacteroides salmoniphilum</name>
    <dbReference type="NCBI Taxonomy" id="404941"/>
    <lineage>
        <taxon>Bacteria</taxon>
        <taxon>Bacillati</taxon>
        <taxon>Actinomycetota</taxon>
        <taxon>Actinomycetes</taxon>
        <taxon>Mycobacteriales</taxon>
        <taxon>Mycobacteriaceae</taxon>
        <taxon>Mycobacteroides</taxon>
    </lineage>
</organism>
<dbReference type="AlphaFoldDB" id="A0A4R8SVF4"/>
<evidence type="ECO:0000313" key="2">
    <source>
        <dbReference type="Proteomes" id="UP000294604"/>
    </source>
</evidence>
<protein>
    <submittedName>
        <fullName evidence="1">Uncharacterized protein</fullName>
    </submittedName>
</protein>